<evidence type="ECO:0000256" key="2">
    <source>
        <dbReference type="ARBA" id="ARBA00022679"/>
    </source>
</evidence>
<dbReference type="PRINTS" id="PR00789">
    <property type="entry name" value="OSIALOPTASE"/>
</dbReference>
<comment type="caution">
    <text evidence="8">The sequence shown here is derived from an EMBL/GenBank/DDBJ whole genome shotgun (WGS) entry which is preliminary data.</text>
</comment>
<dbReference type="Pfam" id="PF00814">
    <property type="entry name" value="TsaD"/>
    <property type="match status" value="1"/>
</dbReference>
<dbReference type="AlphaFoldDB" id="A0A644VKW1"/>
<dbReference type="InterPro" id="IPR017860">
    <property type="entry name" value="Peptidase_M22_CS"/>
</dbReference>
<evidence type="ECO:0000259" key="7">
    <source>
        <dbReference type="Pfam" id="PF00814"/>
    </source>
</evidence>
<dbReference type="SUPFAM" id="SSF53067">
    <property type="entry name" value="Actin-like ATPase domain"/>
    <property type="match status" value="1"/>
</dbReference>
<dbReference type="CDD" id="cd24133">
    <property type="entry name" value="ASKHA_NBD_TsaD_bac"/>
    <property type="match status" value="1"/>
</dbReference>
<evidence type="ECO:0000313" key="8">
    <source>
        <dbReference type="EMBL" id="MPL91887.1"/>
    </source>
</evidence>
<reference evidence="8" key="1">
    <citation type="submission" date="2019-08" db="EMBL/GenBank/DDBJ databases">
        <authorList>
            <person name="Kucharzyk K."/>
            <person name="Murdoch R.W."/>
            <person name="Higgins S."/>
            <person name="Loffler F."/>
        </authorList>
    </citation>
    <scope>NUCLEOTIDE SEQUENCE</scope>
</reference>
<evidence type="ECO:0000256" key="4">
    <source>
        <dbReference type="ARBA" id="ARBA00022723"/>
    </source>
</evidence>
<dbReference type="GO" id="GO:0061711">
    <property type="term" value="F:tRNA N(6)-L-threonylcarbamoyladenine synthase activity"/>
    <property type="evidence" value="ECO:0007669"/>
    <property type="project" value="UniProtKB-EC"/>
</dbReference>
<dbReference type="InterPro" id="IPR017861">
    <property type="entry name" value="KAE1/TsaD"/>
</dbReference>
<dbReference type="GO" id="GO:0046872">
    <property type="term" value="F:metal ion binding"/>
    <property type="evidence" value="ECO:0007669"/>
    <property type="project" value="UniProtKB-KW"/>
</dbReference>
<name>A0A644VKW1_9ZZZZ</name>
<evidence type="ECO:0000256" key="6">
    <source>
        <dbReference type="ARBA" id="ARBA00048117"/>
    </source>
</evidence>
<sequence length="339" mass="36414">MRVLGIETSCDECSAAVVEDGRTILSNIIATQIELHKPYEGVVPELASRLHTQWIGTVVQTALQKAGLEPHDIDAVAVTNRPGLLGSLLVGLSFAKGFSASLDIPFITIDHIRAHLYASQIEHPLEYPYLGLLVSGGHTVICRVDGYDAIEVLGTTIDDAIGEAFDKVAKHYGFGYPGGIAIDRLAKKGNPLAFLFPGPTLHSKDHPYDISYSGLKTAAINQLDAFWDGSSEKSPENIAASFQRAAVNMLIKRVRAALEETGLKRLSAGGGVAANSYLRLELEALKKGGYEVSFPSLKLCTDNGAMIAALAYRYLADGIQGDYSESASARVTAFKKQYS</sequence>
<organism evidence="8">
    <name type="scientific">bioreactor metagenome</name>
    <dbReference type="NCBI Taxonomy" id="1076179"/>
    <lineage>
        <taxon>unclassified sequences</taxon>
        <taxon>metagenomes</taxon>
        <taxon>ecological metagenomes</taxon>
    </lineage>
</organism>
<keyword evidence="4" id="KW-0479">Metal-binding</keyword>
<keyword evidence="3" id="KW-0819">tRNA processing</keyword>
<dbReference type="PANTHER" id="PTHR11735">
    <property type="entry name" value="TRNA N6-ADENOSINE THREONYLCARBAMOYLTRANSFERASE"/>
    <property type="match status" value="1"/>
</dbReference>
<evidence type="ECO:0000256" key="5">
    <source>
        <dbReference type="ARBA" id="ARBA00023315"/>
    </source>
</evidence>
<comment type="catalytic activity">
    <reaction evidence="6">
        <text>L-threonylcarbamoyladenylate + adenosine(37) in tRNA = N(6)-L-threonylcarbamoyladenosine(37) in tRNA + AMP + H(+)</text>
        <dbReference type="Rhea" id="RHEA:37059"/>
        <dbReference type="Rhea" id="RHEA-COMP:10162"/>
        <dbReference type="Rhea" id="RHEA-COMP:10163"/>
        <dbReference type="ChEBI" id="CHEBI:15378"/>
        <dbReference type="ChEBI" id="CHEBI:73682"/>
        <dbReference type="ChEBI" id="CHEBI:74411"/>
        <dbReference type="ChEBI" id="CHEBI:74418"/>
        <dbReference type="ChEBI" id="CHEBI:456215"/>
        <dbReference type="EC" id="2.3.1.234"/>
    </reaction>
</comment>
<dbReference type="HAMAP" id="MF_01445">
    <property type="entry name" value="TsaD"/>
    <property type="match status" value="1"/>
</dbReference>
<keyword evidence="2 8" id="KW-0808">Transferase</keyword>
<gene>
    <name evidence="8" type="primary">tsaD_19</name>
    <name evidence="8" type="ORF">SDC9_37971</name>
</gene>
<protein>
    <recommendedName>
        <fullName evidence="1">N(6)-L-threonylcarbamoyladenine synthase</fullName>
        <ecNumber evidence="1">2.3.1.234</ecNumber>
    </recommendedName>
</protein>
<dbReference type="NCBIfam" id="TIGR00329">
    <property type="entry name" value="gcp_kae1"/>
    <property type="match status" value="1"/>
</dbReference>
<dbReference type="InterPro" id="IPR043129">
    <property type="entry name" value="ATPase_NBD"/>
</dbReference>
<keyword evidence="5 8" id="KW-0012">Acyltransferase</keyword>
<dbReference type="FunFam" id="3.30.420.40:FF:000012">
    <property type="entry name" value="tRNA N6-adenosine threonylcarbamoyltransferase"/>
    <property type="match status" value="1"/>
</dbReference>
<accession>A0A644VKW1</accession>
<dbReference type="PANTHER" id="PTHR11735:SF6">
    <property type="entry name" value="TRNA N6-ADENOSINE THREONYLCARBAMOYLTRANSFERASE, MITOCHONDRIAL"/>
    <property type="match status" value="1"/>
</dbReference>
<dbReference type="EMBL" id="VSSQ01000342">
    <property type="protein sequence ID" value="MPL91887.1"/>
    <property type="molecule type" value="Genomic_DNA"/>
</dbReference>
<dbReference type="InterPro" id="IPR022450">
    <property type="entry name" value="TsaD"/>
</dbReference>
<evidence type="ECO:0000256" key="3">
    <source>
        <dbReference type="ARBA" id="ARBA00022694"/>
    </source>
</evidence>
<dbReference type="InterPro" id="IPR000905">
    <property type="entry name" value="Gcp-like_dom"/>
</dbReference>
<dbReference type="Gene3D" id="3.30.420.40">
    <property type="match status" value="2"/>
</dbReference>
<dbReference type="NCBIfam" id="TIGR03723">
    <property type="entry name" value="T6A_TsaD_YgjD"/>
    <property type="match status" value="1"/>
</dbReference>
<proteinExistence type="inferred from homology"/>
<feature type="domain" description="Gcp-like" evidence="7">
    <location>
        <begin position="23"/>
        <end position="308"/>
    </location>
</feature>
<dbReference type="PROSITE" id="PS01016">
    <property type="entry name" value="GLYCOPROTEASE"/>
    <property type="match status" value="1"/>
</dbReference>
<dbReference type="GO" id="GO:0002949">
    <property type="term" value="P:tRNA threonylcarbamoyladenosine modification"/>
    <property type="evidence" value="ECO:0007669"/>
    <property type="project" value="InterPro"/>
</dbReference>
<dbReference type="EC" id="2.3.1.234" evidence="1"/>
<evidence type="ECO:0000256" key="1">
    <source>
        <dbReference type="ARBA" id="ARBA00012156"/>
    </source>
</evidence>